<dbReference type="PANTHER" id="PTHR13096">
    <property type="entry name" value="MINA53 MYC INDUCED NUCLEAR ANTIGEN"/>
    <property type="match status" value="1"/>
</dbReference>
<evidence type="ECO:0000256" key="1">
    <source>
        <dbReference type="ARBA" id="ARBA00001954"/>
    </source>
</evidence>
<dbReference type="EMBL" id="CP063374">
    <property type="protein sequence ID" value="QOV44528.1"/>
    <property type="molecule type" value="Genomic_DNA"/>
</dbReference>
<evidence type="ECO:0000256" key="2">
    <source>
        <dbReference type="ARBA" id="ARBA00022723"/>
    </source>
</evidence>
<comment type="cofactor">
    <cofactor evidence="1">
        <name>Fe(2+)</name>
        <dbReference type="ChEBI" id="CHEBI:29033"/>
    </cofactor>
</comment>
<dbReference type="Proteomes" id="UP000594008">
    <property type="component" value="Chromosome"/>
</dbReference>
<reference evidence="5 6" key="1">
    <citation type="submission" date="2020-10" db="EMBL/GenBank/DDBJ databases">
        <title>Streptomyces chromofuscus complate genome analysis.</title>
        <authorList>
            <person name="Anwar N."/>
        </authorList>
    </citation>
    <scope>NUCLEOTIDE SEQUENCE [LARGE SCALE GENOMIC DNA]</scope>
    <source>
        <strain evidence="5 6">DSM 40273</strain>
    </source>
</reference>
<dbReference type="GO" id="GO:0046872">
    <property type="term" value="F:metal ion binding"/>
    <property type="evidence" value="ECO:0007669"/>
    <property type="project" value="UniProtKB-KW"/>
</dbReference>
<evidence type="ECO:0000256" key="3">
    <source>
        <dbReference type="ARBA" id="ARBA00023004"/>
    </source>
</evidence>
<feature type="domain" description="JmjC" evidence="4">
    <location>
        <begin position="102"/>
        <end position="242"/>
    </location>
</feature>
<evidence type="ECO:0000259" key="4">
    <source>
        <dbReference type="PROSITE" id="PS51184"/>
    </source>
</evidence>
<dbReference type="InterPro" id="IPR039994">
    <property type="entry name" value="NO66-like"/>
</dbReference>
<keyword evidence="6" id="KW-1185">Reference proteome</keyword>
<keyword evidence="2" id="KW-0479">Metal-binding</keyword>
<gene>
    <name evidence="5" type="ORF">IPT68_00225</name>
</gene>
<evidence type="ECO:0000313" key="6">
    <source>
        <dbReference type="Proteomes" id="UP000594008"/>
    </source>
</evidence>
<dbReference type="Pfam" id="PF08007">
    <property type="entry name" value="JmjC_2"/>
    <property type="match status" value="1"/>
</dbReference>
<dbReference type="KEGG" id="schf:IPT68_00225"/>
<dbReference type="PANTHER" id="PTHR13096:SF8">
    <property type="entry name" value="RIBOSOMAL OXYGENASE 1"/>
    <property type="match status" value="1"/>
</dbReference>
<evidence type="ECO:0000313" key="5">
    <source>
        <dbReference type="EMBL" id="QOV44528.1"/>
    </source>
</evidence>
<keyword evidence="3" id="KW-0408">Iron</keyword>
<sequence length="403" mass="43477">MKDWTLEELVGDTTSFFSQHFGERPLLRRGALDASRARELLSVRRLDDLVAMEAVRPAYLRVARNGQGVSSKAYTRVVSEPGTALTETVVPEQVYELFRSGGTVTWNYLHHFLPSARHLVEAFTRAFAAPVDTVAFLTPAGRDGYAAHHDPVDVFVVQTEGTKDWRIWQPPAGRRSDSITYSAEQLGEPTLQTTLHPGDVLYLPYGTPHAAAAGEQVSLHVSVTVALRGWRDLLRETVDTLVADEAFDGFPHLGGDNPEQAAAALTEMIALLRDRLAALAPAAETVRLADAGRNHGGAGRTREFQRLAELAQLTPEAPLRRSSVPVEIGPSDGGRTRLSVNGHTLAVPDGIARTLRRLETGGSVAAGELLKDAAVTRSVRAAESLTRLGVLEPAAAPAKSTAR</sequence>
<dbReference type="SUPFAM" id="SSF51197">
    <property type="entry name" value="Clavaminate synthase-like"/>
    <property type="match status" value="1"/>
</dbReference>
<name>A0A7M2T9Z6_STRCW</name>
<dbReference type="AlphaFoldDB" id="A0A7M2T9Z6"/>
<dbReference type="Gene3D" id="2.60.120.650">
    <property type="entry name" value="Cupin"/>
    <property type="match status" value="1"/>
</dbReference>
<proteinExistence type="predicted"/>
<dbReference type="RefSeq" id="WP_189702149.1">
    <property type="nucleotide sequence ID" value="NZ_BMTA01000039.1"/>
</dbReference>
<accession>A0A7M2T9Z6</accession>
<dbReference type="PROSITE" id="PS51184">
    <property type="entry name" value="JMJC"/>
    <property type="match status" value="1"/>
</dbReference>
<protein>
    <recommendedName>
        <fullName evidence="4">JmjC domain-containing protein</fullName>
    </recommendedName>
</protein>
<dbReference type="InterPro" id="IPR003347">
    <property type="entry name" value="JmjC_dom"/>
</dbReference>
<organism evidence="5 6">
    <name type="scientific">Streptomyces chromofuscus</name>
    <dbReference type="NCBI Taxonomy" id="42881"/>
    <lineage>
        <taxon>Bacteria</taxon>
        <taxon>Bacillati</taxon>
        <taxon>Actinomycetota</taxon>
        <taxon>Actinomycetes</taxon>
        <taxon>Kitasatosporales</taxon>
        <taxon>Streptomycetaceae</taxon>
        <taxon>Streptomyces</taxon>
    </lineage>
</organism>